<feature type="transmembrane region" description="Helical" evidence="7">
    <location>
        <begin position="143"/>
        <end position="162"/>
    </location>
</feature>
<protein>
    <submittedName>
        <fullName evidence="9">ABC transporter permease</fullName>
    </submittedName>
</protein>
<dbReference type="RefSeq" id="WP_147150202.1">
    <property type="nucleotide sequence ID" value="NZ_BKAJ01000055.1"/>
</dbReference>
<dbReference type="EMBL" id="BKAJ01000055">
    <property type="protein sequence ID" value="GEP56124.1"/>
    <property type="molecule type" value="Genomic_DNA"/>
</dbReference>
<evidence type="ECO:0000256" key="7">
    <source>
        <dbReference type="RuleBase" id="RU363032"/>
    </source>
</evidence>
<dbReference type="OrthoDB" id="9799271at2"/>
<comment type="caution">
    <text evidence="9">The sequence shown here is derived from an EMBL/GenBank/DDBJ whole genome shotgun (WGS) entry which is preliminary data.</text>
</comment>
<feature type="transmembrane region" description="Helical" evidence="7">
    <location>
        <begin position="239"/>
        <end position="260"/>
    </location>
</feature>
<feature type="domain" description="ABC transmembrane type-1" evidence="8">
    <location>
        <begin position="77"/>
        <end position="257"/>
    </location>
</feature>
<evidence type="ECO:0000313" key="10">
    <source>
        <dbReference type="Proteomes" id="UP000321058"/>
    </source>
</evidence>
<dbReference type="InterPro" id="IPR000515">
    <property type="entry name" value="MetI-like"/>
</dbReference>
<dbReference type="GO" id="GO:0005886">
    <property type="term" value="C:plasma membrane"/>
    <property type="evidence" value="ECO:0007669"/>
    <property type="project" value="UniProtKB-SubCell"/>
</dbReference>
<feature type="transmembrane region" description="Helical" evidence="7">
    <location>
        <begin position="115"/>
        <end position="137"/>
    </location>
</feature>
<keyword evidence="5 7" id="KW-1133">Transmembrane helix</keyword>
<evidence type="ECO:0000313" key="9">
    <source>
        <dbReference type="EMBL" id="GEP56124.1"/>
    </source>
</evidence>
<evidence type="ECO:0000256" key="6">
    <source>
        <dbReference type="ARBA" id="ARBA00023136"/>
    </source>
</evidence>
<dbReference type="PANTHER" id="PTHR30151:SF20">
    <property type="entry name" value="ABC TRANSPORTER PERMEASE PROTEIN HI_0355-RELATED"/>
    <property type="match status" value="1"/>
</dbReference>
<dbReference type="Gene3D" id="1.10.3720.10">
    <property type="entry name" value="MetI-like"/>
    <property type="match status" value="1"/>
</dbReference>
<keyword evidence="4 7" id="KW-0812">Transmembrane</keyword>
<feature type="transmembrane region" description="Helical" evidence="7">
    <location>
        <begin position="195"/>
        <end position="219"/>
    </location>
</feature>
<keyword evidence="3" id="KW-1003">Cell membrane</keyword>
<dbReference type="AlphaFoldDB" id="A0A512NB10"/>
<dbReference type="PANTHER" id="PTHR30151">
    <property type="entry name" value="ALKANE SULFONATE ABC TRANSPORTER-RELATED, MEMBRANE SUBUNIT"/>
    <property type="match status" value="1"/>
</dbReference>
<feature type="transmembrane region" description="Helical" evidence="7">
    <location>
        <begin position="26"/>
        <end position="49"/>
    </location>
</feature>
<dbReference type="Proteomes" id="UP000321058">
    <property type="component" value="Unassembled WGS sequence"/>
</dbReference>
<proteinExistence type="inferred from homology"/>
<evidence type="ECO:0000259" key="8">
    <source>
        <dbReference type="PROSITE" id="PS50928"/>
    </source>
</evidence>
<evidence type="ECO:0000256" key="3">
    <source>
        <dbReference type="ARBA" id="ARBA00022475"/>
    </source>
</evidence>
<dbReference type="CDD" id="cd06261">
    <property type="entry name" value="TM_PBP2"/>
    <property type="match status" value="1"/>
</dbReference>
<organism evidence="9 10">
    <name type="scientific">Reyranella soli</name>
    <dbReference type="NCBI Taxonomy" id="1230389"/>
    <lineage>
        <taxon>Bacteria</taxon>
        <taxon>Pseudomonadati</taxon>
        <taxon>Pseudomonadota</taxon>
        <taxon>Alphaproteobacteria</taxon>
        <taxon>Hyphomicrobiales</taxon>
        <taxon>Reyranellaceae</taxon>
        <taxon>Reyranella</taxon>
    </lineage>
</organism>
<evidence type="ECO:0000256" key="4">
    <source>
        <dbReference type="ARBA" id="ARBA00022692"/>
    </source>
</evidence>
<comment type="similarity">
    <text evidence="7">Belongs to the binding-protein-dependent transport system permease family.</text>
</comment>
<gene>
    <name evidence="9" type="ORF">RSO01_32900</name>
</gene>
<evidence type="ECO:0000256" key="5">
    <source>
        <dbReference type="ARBA" id="ARBA00022989"/>
    </source>
</evidence>
<evidence type="ECO:0000256" key="1">
    <source>
        <dbReference type="ARBA" id="ARBA00004651"/>
    </source>
</evidence>
<dbReference type="SUPFAM" id="SSF161098">
    <property type="entry name" value="MetI-like"/>
    <property type="match status" value="1"/>
</dbReference>
<dbReference type="GO" id="GO:0055085">
    <property type="term" value="P:transmembrane transport"/>
    <property type="evidence" value="ECO:0007669"/>
    <property type="project" value="InterPro"/>
</dbReference>
<keyword evidence="2 7" id="KW-0813">Transport</keyword>
<keyword evidence="6 7" id="KW-0472">Membrane</keyword>
<dbReference type="InterPro" id="IPR035906">
    <property type="entry name" value="MetI-like_sf"/>
</dbReference>
<evidence type="ECO:0000256" key="2">
    <source>
        <dbReference type="ARBA" id="ARBA00022448"/>
    </source>
</evidence>
<keyword evidence="10" id="KW-1185">Reference proteome</keyword>
<reference evidence="9 10" key="1">
    <citation type="submission" date="2019-07" db="EMBL/GenBank/DDBJ databases">
        <title>Whole genome shotgun sequence of Reyranella soli NBRC 108950.</title>
        <authorList>
            <person name="Hosoyama A."/>
            <person name="Uohara A."/>
            <person name="Ohji S."/>
            <person name="Ichikawa N."/>
        </authorList>
    </citation>
    <scope>NUCLEOTIDE SEQUENCE [LARGE SCALE GENOMIC DNA]</scope>
    <source>
        <strain evidence="9 10">NBRC 108950</strain>
    </source>
</reference>
<name>A0A512NB10_9HYPH</name>
<dbReference type="PROSITE" id="PS50928">
    <property type="entry name" value="ABC_TM1"/>
    <property type="match status" value="1"/>
</dbReference>
<comment type="subcellular location">
    <subcellularLocation>
        <location evidence="1 7">Cell membrane</location>
        <topology evidence="1 7">Multi-pass membrane protein</topology>
    </subcellularLocation>
</comment>
<accession>A0A512NB10</accession>
<sequence length="271" mass="29382">MTLQIELPIVERERGSLMSRVTVPDWMLTTLLIASVIGLCQGLIVTGVVSKYVMPLPSSIPISLWELVKSGVLFDNALTTLMEAVSGFAIAAVLGLTLGALIAEFRMFERVFYPYIVALQTMPKIALAPVLLVWFGFGPGSKIAVAAVISLFPILVNTIAGLKSCDSGRLDVLRALGASRWDCFRMVRLPNSLPFVFSGLSTASMFALIGAIVGEFVGANKGLGYLIVQANSQMNIPQVFAIVLVLALLGIAAFGIIEFCRRRFLYWMSEE</sequence>
<feature type="transmembrane region" description="Helical" evidence="7">
    <location>
        <begin position="84"/>
        <end position="103"/>
    </location>
</feature>
<dbReference type="Pfam" id="PF00528">
    <property type="entry name" value="BPD_transp_1"/>
    <property type="match status" value="1"/>
</dbReference>